<accession>A0A8S1BUR2</accession>
<gene>
    <name evidence="2" type="ORF">CLODIP_2_CD14321</name>
</gene>
<feature type="region of interest" description="Disordered" evidence="1">
    <location>
        <begin position="1"/>
        <end position="96"/>
    </location>
</feature>
<dbReference type="Proteomes" id="UP000494165">
    <property type="component" value="Unassembled WGS sequence"/>
</dbReference>
<comment type="caution">
    <text evidence="2">The sequence shown here is derived from an EMBL/GenBank/DDBJ whole genome shotgun (WGS) entry which is preliminary data.</text>
</comment>
<dbReference type="OrthoDB" id="48306at2759"/>
<dbReference type="InterPro" id="IPR046345">
    <property type="entry name" value="TraB_PrgY-like"/>
</dbReference>
<feature type="compositionally biased region" description="Polar residues" evidence="1">
    <location>
        <begin position="1"/>
        <end position="14"/>
    </location>
</feature>
<feature type="compositionally biased region" description="Low complexity" evidence="1">
    <location>
        <begin position="17"/>
        <end position="28"/>
    </location>
</feature>
<dbReference type="InterPro" id="IPR002816">
    <property type="entry name" value="TraB/PrgY/GumN_fam"/>
</dbReference>
<evidence type="ECO:0000256" key="1">
    <source>
        <dbReference type="SAM" id="MobiDB-lite"/>
    </source>
</evidence>
<dbReference type="Pfam" id="PF01963">
    <property type="entry name" value="TraB_PrgY_gumN"/>
    <property type="match status" value="1"/>
</dbReference>
<name>A0A8S1BUR2_9INSE</name>
<reference evidence="2 3" key="1">
    <citation type="submission" date="2020-04" db="EMBL/GenBank/DDBJ databases">
        <authorList>
            <person name="Alioto T."/>
            <person name="Alioto T."/>
            <person name="Gomez Garrido J."/>
        </authorList>
    </citation>
    <scope>NUCLEOTIDE SEQUENCE [LARGE SCALE GENOMIC DNA]</scope>
</reference>
<dbReference type="EMBL" id="CADEPI010000009">
    <property type="protein sequence ID" value="CAB3362658.1"/>
    <property type="molecule type" value="Genomic_DNA"/>
</dbReference>
<protein>
    <recommendedName>
        <fullName evidence="4">TraB domain-containing protein</fullName>
    </recommendedName>
</protein>
<dbReference type="PANTHER" id="PTHR21530">
    <property type="entry name" value="PHEROMONE SHUTDOWN PROTEIN"/>
    <property type="match status" value="1"/>
</dbReference>
<sequence>MASNLQEKGSSNKSAELDLSSVSTIDISSDTEERLLENSTVTISDDEGNLTNGSRAGEFSWSDNPRPEVFEFSAHSPTRTNGFGHPSLETPTKRPHSPEIVRAESVKRKFDINEENEPKETEADDTQTAISIAETAILNSSVNSTAITDKGWDLPHTVTKLLSPSGGEVYLVGTAHFSKESQEDVAKVIQRVQPHIVTVELCKSRINILQLDEQTILEEASNIDFAKIRATVQQNGAFNGMMYLLLLSMSAHLTKELGMAPGGEFRRAFQEAKRVPQCQIHLGDRPINVTLQRALSSLSWWQTIKLTWHILTSRDHISKEEVEKCKQKDLLEEMLEEMTGEFPALSKVFVHERDLFLAHSLALAAQPNGNIPSRVVGVVGIGHVQGIKDNWGKVDEATIQSIMALPQPSRTSKVIKFTVKDHSFNEVINSDSKDDYVHEDIWLVYTPVNVPGPGCPPDIFDEVIACDMDPTTQTMEQS</sequence>
<feature type="compositionally biased region" description="Polar residues" evidence="1">
    <location>
        <begin position="37"/>
        <end position="54"/>
    </location>
</feature>
<evidence type="ECO:0008006" key="4">
    <source>
        <dbReference type="Google" id="ProtNLM"/>
    </source>
</evidence>
<proteinExistence type="predicted"/>
<evidence type="ECO:0000313" key="3">
    <source>
        <dbReference type="Proteomes" id="UP000494165"/>
    </source>
</evidence>
<organism evidence="2 3">
    <name type="scientific">Cloeon dipterum</name>
    <dbReference type="NCBI Taxonomy" id="197152"/>
    <lineage>
        <taxon>Eukaryota</taxon>
        <taxon>Metazoa</taxon>
        <taxon>Ecdysozoa</taxon>
        <taxon>Arthropoda</taxon>
        <taxon>Hexapoda</taxon>
        <taxon>Insecta</taxon>
        <taxon>Pterygota</taxon>
        <taxon>Palaeoptera</taxon>
        <taxon>Ephemeroptera</taxon>
        <taxon>Pisciforma</taxon>
        <taxon>Baetidae</taxon>
        <taxon>Cloeon</taxon>
    </lineage>
</organism>
<evidence type="ECO:0000313" key="2">
    <source>
        <dbReference type="EMBL" id="CAB3362658.1"/>
    </source>
</evidence>
<keyword evidence="3" id="KW-1185">Reference proteome</keyword>
<dbReference type="PANTHER" id="PTHR21530:SF7">
    <property type="entry name" value="TRAB DOMAIN-CONTAINING PROTEIN"/>
    <property type="match status" value="1"/>
</dbReference>
<dbReference type="AlphaFoldDB" id="A0A8S1BUR2"/>
<dbReference type="CDD" id="cd14726">
    <property type="entry name" value="TraB_PrgY-like"/>
    <property type="match status" value="1"/>
</dbReference>